<evidence type="ECO:0000313" key="1">
    <source>
        <dbReference type="EMBL" id="KES08411.1"/>
    </source>
</evidence>
<protein>
    <submittedName>
        <fullName evidence="1">Uncharacterized protein</fullName>
    </submittedName>
</protein>
<evidence type="ECO:0000313" key="2">
    <source>
        <dbReference type="Proteomes" id="UP000028341"/>
    </source>
</evidence>
<dbReference type="STRING" id="55952.BU52_05135"/>
<keyword evidence="2" id="KW-1185">Reference proteome</keyword>
<name>A0A081XXY8_STRTO</name>
<dbReference type="EMBL" id="JFCB01000002">
    <property type="protein sequence ID" value="KES08411.1"/>
    <property type="molecule type" value="Genomic_DNA"/>
</dbReference>
<dbReference type="AlphaFoldDB" id="A0A081XXY8"/>
<organism evidence="1 2">
    <name type="scientific">Streptomyces toyocaensis</name>
    <dbReference type="NCBI Taxonomy" id="55952"/>
    <lineage>
        <taxon>Bacteria</taxon>
        <taxon>Bacillati</taxon>
        <taxon>Actinomycetota</taxon>
        <taxon>Actinomycetes</taxon>
        <taxon>Kitasatosporales</taxon>
        <taxon>Streptomycetaceae</taxon>
        <taxon>Streptomyces</taxon>
    </lineage>
</organism>
<reference evidence="1 2" key="1">
    <citation type="submission" date="2014-02" db="EMBL/GenBank/DDBJ databases">
        <title>The genome announcement of Streptomyces toyocaensis NRRL15009.</title>
        <authorList>
            <person name="Hong H.-J."/>
            <person name="Kwun M.J."/>
        </authorList>
    </citation>
    <scope>NUCLEOTIDE SEQUENCE [LARGE SCALE GENOMIC DNA]</scope>
    <source>
        <strain evidence="1 2">NRRL 15009</strain>
    </source>
</reference>
<sequence>MGDGGLLVAPSSGVLSLSTPVRCGVMALSTSAGRAEEREVTVVRGEEERDGEVVAVLLLGAAGGFGVRLEFGQ</sequence>
<proteinExistence type="predicted"/>
<comment type="caution">
    <text evidence="1">The sequence shown here is derived from an EMBL/GenBank/DDBJ whole genome shotgun (WGS) entry which is preliminary data.</text>
</comment>
<accession>A0A081XXY8</accession>
<gene>
    <name evidence="1" type="ORF">BU52_05135</name>
</gene>
<dbReference type="Proteomes" id="UP000028341">
    <property type="component" value="Unassembled WGS sequence"/>
</dbReference>